<evidence type="ECO:0000313" key="4">
    <source>
        <dbReference type="Proteomes" id="UP000288943"/>
    </source>
</evidence>
<evidence type="ECO:0000313" key="2">
    <source>
        <dbReference type="EMBL" id="MCY9598613.1"/>
    </source>
</evidence>
<dbReference type="InterPro" id="IPR035965">
    <property type="entry name" value="PAS-like_dom_sf"/>
</dbReference>
<dbReference type="CDD" id="cd01948">
    <property type="entry name" value="EAL"/>
    <property type="match status" value="1"/>
</dbReference>
<feature type="domain" description="EAL" evidence="1">
    <location>
        <begin position="1"/>
        <end position="217"/>
    </location>
</feature>
<dbReference type="InterPro" id="IPR001633">
    <property type="entry name" value="EAL_dom"/>
</dbReference>
<name>A0A410WWP1_9BACL</name>
<evidence type="ECO:0000259" key="1">
    <source>
        <dbReference type="PROSITE" id="PS50883"/>
    </source>
</evidence>
<dbReference type="Pfam" id="PF00563">
    <property type="entry name" value="EAL"/>
    <property type="match status" value="1"/>
</dbReference>
<dbReference type="EMBL" id="CP026520">
    <property type="protein sequence ID" value="QAV18760.1"/>
    <property type="molecule type" value="Genomic_DNA"/>
</dbReference>
<dbReference type="Proteomes" id="UP000288943">
    <property type="component" value="Chromosome"/>
</dbReference>
<dbReference type="Gene3D" id="3.20.20.450">
    <property type="entry name" value="EAL domain"/>
    <property type="match status" value="1"/>
</dbReference>
<dbReference type="PANTHER" id="PTHR33121:SF70">
    <property type="entry name" value="SIGNALING PROTEIN YKOW"/>
    <property type="match status" value="1"/>
</dbReference>
<evidence type="ECO:0000313" key="3">
    <source>
        <dbReference type="EMBL" id="QAV18760.1"/>
    </source>
</evidence>
<reference evidence="2 5" key="2">
    <citation type="submission" date="2022-05" db="EMBL/GenBank/DDBJ databases">
        <title>Genome Sequencing of Bee-Associated Microbes.</title>
        <authorList>
            <person name="Dunlap C."/>
        </authorList>
    </citation>
    <scope>NUCLEOTIDE SEQUENCE [LARGE SCALE GENOMIC DNA]</scope>
    <source>
        <strain evidence="2 5">NRRL B-23120</strain>
    </source>
</reference>
<sequence length="217" mass="24575">MEIPIEKGQEELPFYRTLITVLTEHTPVGIYAMENGALTYANDSYAKPVGYAAKKIRPAEFGFLEPGDCPMTVPLFSEPDDRRKGAPLRIRTRHKDGHWPFFAGHVLSIMKEDGNGISFDDFDTGYTSLNYLRECRFDKVKIDRPFIEDINRGLNGKQITSAIISLAHSFHMNMVAEDIENEIQHKYLLGENCNDGQGYYFSRPLPADSLAGLLKRP</sequence>
<dbReference type="SUPFAM" id="SSF55785">
    <property type="entry name" value="PYP-like sensor domain (PAS domain)"/>
    <property type="match status" value="1"/>
</dbReference>
<dbReference type="SUPFAM" id="SSF141868">
    <property type="entry name" value="EAL domain-like"/>
    <property type="match status" value="1"/>
</dbReference>
<protein>
    <submittedName>
        <fullName evidence="3">EAL domain-containing protein</fullName>
    </submittedName>
</protein>
<dbReference type="GeneID" id="95375958"/>
<accession>A0A410WWP1</accession>
<dbReference type="Proteomes" id="UP001527202">
    <property type="component" value="Unassembled WGS sequence"/>
</dbReference>
<keyword evidence="5" id="KW-1185">Reference proteome</keyword>
<dbReference type="EMBL" id="JAMDMJ010000033">
    <property type="protein sequence ID" value="MCY9598613.1"/>
    <property type="molecule type" value="Genomic_DNA"/>
</dbReference>
<organism evidence="3 4">
    <name type="scientific">Paenibacillus chitinolyticus</name>
    <dbReference type="NCBI Taxonomy" id="79263"/>
    <lineage>
        <taxon>Bacteria</taxon>
        <taxon>Bacillati</taxon>
        <taxon>Bacillota</taxon>
        <taxon>Bacilli</taxon>
        <taxon>Bacillales</taxon>
        <taxon>Paenibacillaceae</taxon>
        <taxon>Paenibacillus</taxon>
    </lineage>
</organism>
<dbReference type="SMART" id="SM00052">
    <property type="entry name" value="EAL"/>
    <property type="match status" value="1"/>
</dbReference>
<dbReference type="OrthoDB" id="9759607at2"/>
<dbReference type="KEGG" id="pchi:PC41400_14170"/>
<dbReference type="PANTHER" id="PTHR33121">
    <property type="entry name" value="CYCLIC DI-GMP PHOSPHODIESTERASE PDEF"/>
    <property type="match status" value="1"/>
</dbReference>
<proteinExistence type="predicted"/>
<evidence type="ECO:0000313" key="5">
    <source>
        <dbReference type="Proteomes" id="UP001527202"/>
    </source>
</evidence>
<dbReference type="GO" id="GO:0071111">
    <property type="term" value="F:cyclic-guanylate-specific phosphodiesterase activity"/>
    <property type="evidence" value="ECO:0007669"/>
    <property type="project" value="InterPro"/>
</dbReference>
<dbReference type="PROSITE" id="PS50883">
    <property type="entry name" value="EAL"/>
    <property type="match status" value="1"/>
</dbReference>
<dbReference type="InterPro" id="IPR050706">
    <property type="entry name" value="Cyclic-di-GMP_PDE-like"/>
</dbReference>
<gene>
    <name evidence="2" type="ORF">M5X16_22940</name>
    <name evidence="3" type="ORF">PC41400_14170</name>
</gene>
<reference evidence="3 4" key="1">
    <citation type="submission" date="2018-01" db="EMBL/GenBank/DDBJ databases">
        <title>The whole genome sequencing and assembly of Paenibacillus chitinolyticus KCCM 41400 strain.</title>
        <authorList>
            <person name="Kim J.-Y."/>
            <person name="Park M.-K."/>
            <person name="Lee Y.-J."/>
            <person name="Yi H."/>
            <person name="Bahn Y.-S."/>
            <person name="Kim J.F."/>
            <person name="Lee D.-W."/>
        </authorList>
    </citation>
    <scope>NUCLEOTIDE SEQUENCE [LARGE SCALE GENOMIC DNA]</scope>
    <source>
        <strain evidence="3 4">KCCM 41400</strain>
    </source>
</reference>
<dbReference type="RefSeq" id="WP_042227797.1">
    <property type="nucleotide sequence ID" value="NZ_CP026520.1"/>
</dbReference>
<dbReference type="AlphaFoldDB" id="A0A410WWP1"/>
<dbReference type="InterPro" id="IPR035919">
    <property type="entry name" value="EAL_sf"/>
</dbReference>